<name>A0A1L8DNF1_9DIPT</name>
<organism evidence="1">
    <name type="scientific">Nyssomyia neivai</name>
    <dbReference type="NCBI Taxonomy" id="330878"/>
    <lineage>
        <taxon>Eukaryota</taxon>
        <taxon>Metazoa</taxon>
        <taxon>Ecdysozoa</taxon>
        <taxon>Arthropoda</taxon>
        <taxon>Hexapoda</taxon>
        <taxon>Insecta</taxon>
        <taxon>Pterygota</taxon>
        <taxon>Neoptera</taxon>
        <taxon>Endopterygota</taxon>
        <taxon>Diptera</taxon>
        <taxon>Nematocera</taxon>
        <taxon>Psychodoidea</taxon>
        <taxon>Psychodidae</taxon>
        <taxon>Nyssomyia</taxon>
    </lineage>
</organism>
<protein>
    <submittedName>
        <fullName evidence="1">Putative secreted protein</fullName>
    </submittedName>
</protein>
<reference evidence="1" key="1">
    <citation type="submission" date="2016-12" db="EMBL/GenBank/DDBJ databases">
        <title>An insight into the sialome and mialome of the sand fly, Nyssomyia neivai.</title>
        <authorList>
            <person name="Sebastian V."/>
            <person name="Goulart T.M."/>
            <person name="Oliveira W."/>
            <person name="Calvo E."/>
            <person name="Oliveira L.F."/>
            <person name="Pinto M.C."/>
            <person name="Rosselino A.M."/>
            <person name="Ribeiro J.M."/>
        </authorList>
    </citation>
    <scope>NUCLEOTIDE SEQUENCE</scope>
</reference>
<sequence>MSTFNTWRFPMIFGSFLAFAAVGFTFRGKLFPDIEAQREKLYEEDVDGKKLIKETIEKAKNKRKTS</sequence>
<proteinExistence type="predicted"/>
<evidence type="ECO:0000313" key="1">
    <source>
        <dbReference type="EMBL" id="JAV07976.1"/>
    </source>
</evidence>
<dbReference type="AlphaFoldDB" id="A0A1L8DNF1"/>
<accession>A0A1L8DNF1</accession>
<dbReference type="EMBL" id="GFDF01006108">
    <property type="protein sequence ID" value="JAV07976.1"/>
    <property type="molecule type" value="Transcribed_RNA"/>
</dbReference>